<evidence type="ECO:0000313" key="6">
    <source>
        <dbReference type="Proteomes" id="UP000480350"/>
    </source>
</evidence>
<comment type="caution">
    <text evidence="5">The sequence shown here is derived from an EMBL/GenBank/DDBJ whole genome shotgun (WGS) entry which is preliminary data.</text>
</comment>
<evidence type="ECO:0000313" key="5">
    <source>
        <dbReference type="EMBL" id="MXQ07336.1"/>
    </source>
</evidence>
<keyword evidence="2" id="KW-0479">Metal-binding</keyword>
<dbReference type="PANTHER" id="PTHR30502">
    <property type="entry name" value="2-KETO-3-DEOXY-L-RHAMNONATE ALDOLASE"/>
    <property type="match status" value="1"/>
</dbReference>
<sequence>MTDAPNDFRNRFLARERLIGCFLKIANTQPAEILGTLGYDFVVVDEEHAPFSRESTDRIILACKAHGIASLVRVQSPSPEAILSVLDCGADGVLVPHVDTAEKARAVVAAARYAGGKRGYSPTTRAGGFGSMTFKDHIRTQDDRVTVIAMIEDAAALGQLDDIMAVDGLDGIFIGRADLTVALGESEGTAPAVLEAVDRIAASARSAGKIICAMSGGSADMEGMAALGTTAFMVSSDQTLLKSAAAEALADARAILDLPESRDQ</sequence>
<evidence type="ECO:0000256" key="2">
    <source>
        <dbReference type="ARBA" id="ARBA00022723"/>
    </source>
</evidence>
<evidence type="ECO:0000256" key="1">
    <source>
        <dbReference type="ARBA" id="ARBA00005568"/>
    </source>
</evidence>
<dbReference type="RefSeq" id="WP_160763213.1">
    <property type="nucleotide sequence ID" value="NZ_WUPT01000001.1"/>
</dbReference>
<protein>
    <submittedName>
        <fullName evidence="5">Aldolase</fullName>
    </submittedName>
</protein>
<keyword evidence="3" id="KW-0456">Lyase</keyword>
<dbReference type="InterPro" id="IPR050251">
    <property type="entry name" value="HpcH-HpaI_aldolase"/>
</dbReference>
<reference evidence="5 6" key="2">
    <citation type="submission" date="2020-03" db="EMBL/GenBank/DDBJ databases">
        <title>Kangsaoukella pontilimi gen. nov., sp. nov., a new member of the family Rhodobacteraceae isolated from a tidal mudflat.</title>
        <authorList>
            <person name="Kim I.S."/>
        </authorList>
    </citation>
    <scope>NUCLEOTIDE SEQUENCE [LARGE SCALE GENOMIC DNA]</scope>
    <source>
        <strain evidence="5 6">GH1-50</strain>
    </source>
</reference>
<evidence type="ECO:0000259" key="4">
    <source>
        <dbReference type="Pfam" id="PF03328"/>
    </source>
</evidence>
<feature type="domain" description="HpcH/HpaI aldolase/citrate lyase" evidence="4">
    <location>
        <begin position="19"/>
        <end position="241"/>
    </location>
</feature>
<dbReference type="Gene3D" id="3.20.20.60">
    <property type="entry name" value="Phosphoenolpyruvate-binding domains"/>
    <property type="match status" value="1"/>
</dbReference>
<dbReference type="GO" id="GO:0046872">
    <property type="term" value="F:metal ion binding"/>
    <property type="evidence" value="ECO:0007669"/>
    <property type="project" value="UniProtKB-KW"/>
</dbReference>
<dbReference type="SUPFAM" id="SSF51621">
    <property type="entry name" value="Phosphoenolpyruvate/pyruvate domain"/>
    <property type="match status" value="1"/>
</dbReference>
<accession>A0A7C9MEV7</accession>
<keyword evidence="6" id="KW-1185">Reference proteome</keyword>
<dbReference type="AlphaFoldDB" id="A0A7C9MEV7"/>
<dbReference type="InterPro" id="IPR040442">
    <property type="entry name" value="Pyrv_kinase-like_dom_sf"/>
</dbReference>
<dbReference type="InterPro" id="IPR005000">
    <property type="entry name" value="Aldolase/citrate-lyase_domain"/>
</dbReference>
<evidence type="ECO:0000256" key="3">
    <source>
        <dbReference type="ARBA" id="ARBA00023239"/>
    </source>
</evidence>
<gene>
    <name evidence="5" type="ORF">GQ651_05695</name>
</gene>
<dbReference type="GO" id="GO:0005737">
    <property type="term" value="C:cytoplasm"/>
    <property type="evidence" value="ECO:0007669"/>
    <property type="project" value="TreeGrafter"/>
</dbReference>
<organism evidence="5 6">
    <name type="scientific">Kangsaoukella pontilimi</name>
    <dbReference type="NCBI Taxonomy" id="2691042"/>
    <lineage>
        <taxon>Bacteria</taxon>
        <taxon>Pseudomonadati</taxon>
        <taxon>Pseudomonadota</taxon>
        <taxon>Alphaproteobacteria</taxon>
        <taxon>Rhodobacterales</taxon>
        <taxon>Paracoccaceae</taxon>
        <taxon>Kangsaoukella</taxon>
    </lineage>
</organism>
<name>A0A7C9MEV7_9RHOB</name>
<proteinExistence type="inferred from homology"/>
<dbReference type="Pfam" id="PF03328">
    <property type="entry name" value="HpcH_HpaI"/>
    <property type="match status" value="1"/>
</dbReference>
<dbReference type="Proteomes" id="UP000480350">
    <property type="component" value="Unassembled WGS sequence"/>
</dbReference>
<dbReference type="GO" id="GO:0016832">
    <property type="term" value="F:aldehyde-lyase activity"/>
    <property type="evidence" value="ECO:0007669"/>
    <property type="project" value="TreeGrafter"/>
</dbReference>
<dbReference type="EMBL" id="WUPT01000001">
    <property type="protein sequence ID" value="MXQ07336.1"/>
    <property type="molecule type" value="Genomic_DNA"/>
</dbReference>
<reference evidence="5 6" key="1">
    <citation type="submission" date="2019-12" db="EMBL/GenBank/DDBJ databases">
        <authorList>
            <person name="Lee S.D."/>
        </authorList>
    </citation>
    <scope>NUCLEOTIDE SEQUENCE [LARGE SCALE GENOMIC DNA]</scope>
    <source>
        <strain evidence="5 6">GH1-50</strain>
    </source>
</reference>
<dbReference type="PANTHER" id="PTHR30502:SF0">
    <property type="entry name" value="PHOSPHOENOLPYRUVATE CARBOXYLASE FAMILY PROTEIN"/>
    <property type="match status" value="1"/>
</dbReference>
<comment type="similarity">
    <text evidence="1">Belongs to the HpcH/HpaI aldolase family.</text>
</comment>
<dbReference type="InterPro" id="IPR015813">
    <property type="entry name" value="Pyrv/PenolPyrv_kinase-like_dom"/>
</dbReference>